<evidence type="ECO:0000313" key="2">
    <source>
        <dbReference type="EMBL" id="MFC5942428.1"/>
    </source>
</evidence>
<reference evidence="3" key="1">
    <citation type="journal article" date="2019" name="Int. J. Syst. Evol. Microbiol.">
        <title>The Global Catalogue of Microorganisms (GCM) 10K type strain sequencing project: providing services to taxonomists for standard genome sequencing and annotation.</title>
        <authorList>
            <consortium name="The Broad Institute Genomics Platform"/>
            <consortium name="The Broad Institute Genome Sequencing Center for Infectious Disease"/>
            <person name="Wu L."/>
            <person name="Ma J."/>
        </authorList>
    </citation>
    <scope>NUCLEOTIDE SEQUENCE [LARGE SCALE GENOMIC DNA]</scope>
    <source>
        <strain evidence="3">CGMCC 4.7173</strain>
    </source>
</reference>
<accession>A0ABW1HMZ0</accession>
<dbReference type="InterPro" id="IPR001387">
    <property type="entry name" value="Cro/C1-type_HTH"/>
</dbReference>
<feature type="domain" description="HTH cro/C1-type" evidence="1">
    <location>
        <begin position="14"/>
        <end position="62"/>
    </location>
</feature>
<dbReference type="PROSITE" id="PS50943">
    <property type="entry name" value="HTH_CROC1"/>
    <property type="match status" value="1"/>
</dbReference>
<dbReference type="Pfam" id="PF13560">
    <property type="entry name" value="HTH_31"/>
    <property type="match status" value="1"/>
</dbReference>
<dbReference type="SMART" id="SM00530">
    <property type="entry name" value="HTH_XRE"/>
    <property type="match status" value="1"/>
</dbReference>
<protein>
    <submittedName>
        <fullName evidence="2">Helix-turn-helix transcriptional regulator</fullName>
    </submittedName>
</protein>
<dbReference type="CDD" id="cd00093">
    <property type="entry name" value="HTH_XRE"/>
    <property type="match status" value="1"/>
</dbReference>
<dbReference type="Gene3D" id="1.10.260.40">
    <property type="entry name" value="lambda repressor-like DNA-binding domains"/>
    <property type="match status" value="1"/>
</dbReference>
<keyword evidence="3" id="KW-1185">Reference proteome</keyword>
<gene>
    <name evidence="2" type="ORF">ACFPZ4_13210</name>
</gene>
<dbReference type="Proteomes" id="UP001596207">
    <property type="component" value="Unassembled WGS sequence"/>
</dbReference>
<dbReference type="InterPro" id="IPR043917">
    <property type="entry name" value="DUF5753"/>
</dbReference>
<dbReference type="RefSeq" id="WP_353899919.1">
    <property type="nucleotide sequence ID" value="NZ_CP158970.1"/>
</dbReference>
<organism evidence="2 3">
    <name type="scientific">Micromonospora harpali</name>
    <dbReference type="NCBI Taxonomy" id="1490225"/>
    <lineage>
        <taxon>Bacteria</taxon>
        <taxon>Bacillati</taxon>
        <taxon>Actinomycetota</taxon>
        <taxon>Actinomycetes</taxon>
        <taxon>Micromonosporales</taxon>
        <taxon>Micromonosporaceae</taxon>
        <taxon>Micromonospora</taxon>
    </lineage>
</organism>
<dbReference type="SUPFAM" id="SSF47413">
    <property type="entry name" value="lambda repressor-like DNA-binding domains"/>
    <property type="match status" value="1"/>
</dbReference>
<dbReference type="InterPro" id="IPR010982">
    <property type="entry name" value="Lambda_DNA-bd_dom_sf"/>
</dbReference>
<evidence type="ECO:0000259" key="1">
    <source>
        <dbReference type="PROSITE" id="PS50943"/>
    </source>
</evidence>
<name>A0ABW1HMZ0_9ACTN</name>
<sequence length="269" mass="29533">MERSSMLDHFAEELRLARSTAGLSQAALAEAVSYSAALIAKIETGDRRPSADLARRCDAVLGGGGRFVRIQRRISRETVVPYFREWAGIEQEATALRGYEPLYVPGLLQTEGYARAVLSGPRLLSAEEVERQVAIRLDRQEILTRDRPPTLTVVIDESALRRPVGGPEVQGEQLRHLVKVGEGTPRVRLHVVPFAVGAYAGLDGSFVIATPPVGEDMVYVETQLGGHVVDRPADVRRAVDVWESIRGEALPHQRSIELIAEITEAGPWT</sequence>
<evidence type="ECO:0000313" key="3">
    <source>
        <dbReference type="Proteomes" id="UP001596207"/>
    </source>
</evidence>
<comment type="caution">
    <text evidence="2">The sequence shown here is derived from an EMBL/GenBank/DDBJ whole genome shotgun (WGS) entry which is preliminary data.</text>
</comment>
<proteinExistence type="predicted"/>
<dbReference type="Pfam" id="PF19054">
    <property type="entry name" value="DUF5753"/>
    <property type="match status" value="1"/>
</dbReference>
<dbReference type="EMBL" id="JBHSQQ010000062">
    <property type="protein sequence ID" value="MFC5942428.1"/>
    <property type="molecule type" value="Genomic_DNA"/>
</dbReference>